<keyword evidence="1" id="KW-0805">Transcription regulation</keyword>
<sequence>MARDILFLAYPGVQPLDLAGPYQAFTSANEEAGSEQYCPRVAAETPGPIPLQGGLPVVATAIPDGPVDTLLVPGGPGMREGRRSPGLLGAIRHHAASARRVSSVCTGAFLLAEAGLLEGRSATTHWRACEQLACEFPAVRVEPDRIWVRDGAIWTSAGVTAGIDLALAMIEEDLGVRLAARVARRLVVYMRRAGGQSQFSAPLEMQATDSFAGLMAWAEENLHLPLTAEMLADRAGLAPRSFHRHFVAATGATPAKAIERLRLERACALMETTRLSNGAVARQVGFGSEERMRHAFARGFSLGPSEWRARFGG</sequence>
<feature type="domain" description="HTH araC/xylS-type" evidence="3">
    <location>
        <begin position="212"/>
        <end position="310"/>
    </location>
</feature>
<evidence type="ECO:0000256" key="1">
    <source>
        <dbReference type="ARBA" id="ARBA00023015"/>
    </source>
</evidence>
<name>A0ABS5Q9G0_9PROT</name>
<dbReference type="SUPFAM" id="SSF52317">
    <property type="entry name" value="Class I glutamine amidotransferase-like"/>
    <property type="match status" value="1"/>
</dbReference>
<gene>
    <name evidence="4" type="ORF">KHU32_05380</name>
</gene>
<evidence type="ECO:0000313" key="5">
    <source>
        <dbReference type="Proteomes" id="UP000766336"/>
    </source>
</evidence>
<comment type="caution">
    <text evidence="4">The sequence shown here is derived from an EMBL/GenBank/DDBJ whole genome shotgun (WGS) entry which is preliminary data.</text>
</comment>
<dbReference type="PANTHER" id="PTHR43130:SF3">
    <property type="entry name" value="HTH-TYPE TRANSCRIPTIONAL REGULATOR RV1931C"/>
    <property type="match status" value="1"/>
</dbReference>
<dbReference type="PROSITE" id="PS01124">
    <property type="entry name" value="HTH_ARAC_FAMILY_2"/>
    <property type="match status" value="1"/>
</dbReference>
<evidence type="ECO:0000256" key="2">
    <source>
        <dbReference type="ARBA" id="ARBA00023163"/>
    </source>
</evidence>
<dbReference type="PANTHER" id="PTHR43130">
    <property type="entry name" value="ARAC-FAMILY TRANSCRIPTIONAL REGULATOR"/>
    <property type="match status" value="1"/>
</dbReference>
<dbReference type="Pfam" id="PF12833">
    <property type="entry name" value="HTH_18"/>
    <property type="match status" value="1"/>
</dbReference>
<keyword evidence="5" id="KW-1185">Reference proteome</keyword>
<accession>A0ABS5Q9G0</accession>
<dbReference type="InterPro" id="IPR018060">
    <property type="entry name" value="HTH_AraC"/>
</dbReference>
<reference evidence="4 5" key="1">
    <citation type="submission" date="2021-05" db="EMBL/GenBank/DDBJ databases">
        <title>Roseococcus sp. XZZS9, whole genome shotgun sequencing project.</title>
        <authorList>
            <person name="Zhao G."/>
            <person name="Shen L."/>
        </authorList>
    </citation>
    <scope>NUCLEOTIDE SEQUENCE [LARGE SCALE GENOMIC DNA]</scope>
    <source>
        <strain evidence="4 5">XZZS9</strain>
    </source>
</reference>
<proteinExistence type="predicted"/>
<keyword evidence="2" id="KW-0804">Transcription</keyword>
<dbReference type="InterPro" id="IPR029062">
    <property type="entry name" value="Class_I_gatase-like"/>
</dbReference>
<dbReference type="RefSeq" id="WP_213668981.1">
    <property type="nucleotide sequence ID" value="NZ_JAHCDA010000001.1"/>
</dbReference>
<dbReference type="Proteomes" id="UP000766336">
    <property type="component" value="Unassembled WGS sequence"/>
</dbReference>
<dbReference type="CDD" id="cd03137">
    <property type="entry name" value="GATase1_AraC_1"/>
    <property type="match status" value="1"/>
</dbReference>
<dbReference type="InterPro" id="IPR009057">
    <property type="entry name" value="Homeodomain-like_sf"/>
</dbReference>
<dbReference type="InterPro" id="IPR052158">
    <property type="entry name" value="INH-QAR"/>
</dbReference>
<dbReference type="SUPFAM" id="SSF46689">
    <property type="entry name" value="Homeodomain-like"/>
    <property type="match status" value="2"/>
</dbReference>
<dbReference type="InterPro" id="IPR002818">
    <property type="entry name" value="DJ-1/PfpI"/>
</dbReference>
<evidence type="ECO:0000313" key="4">
    <source>
        <dbReference type="EMBL" id="MBS7810360.1"/>
    </source>
</evidence>
<dbReference type="Gene3D" id="3.40.50.880">
    <property type="match status" value="1"/>
</dbReference>
<dbReference type="EMBL" id="JAHCDA010000001">
    <property type="protein sequence ID" value="MBS7810360.1"/>
    <property type="molecule type" value="Genomic_DNA"/>
</dbReference>
<protein>
    <submittedName>
        <fullName evidence="4">DJ-1/PfpI family protein</fullName>
    </submittedName>
</protein>
<evidence type="ECO:0000259" key="3">
    <source>
        <dbReference type="PROSITE" id="PS01124"/>
    </source>
</evidence>
<dbReference type="Gene3D" id="1.10.10.60">
    <property type="entry name" value="Homeodomain-like"/>
    <property type="match status" value="1"/>
</dbReference>
<organism evidence="4 5">
    <name type="scientific">Roseococcus pinisoli</name>
    <dbReference type="NCBI Taxonomy" id="2835040"/>
    <lineage>
        <taxon>Bacteria</taxon>
        <taxon>Pseudomonadati</taxon>
        <taxon>Pseudomonadota</taxon>
        <taxon>Alphaproteobacteria</taxon>
        <taxon>Acetobacterales</taxon>
        <taxon>Roseomonadaceae</taxon>
        <taxon>Roseococcus</taxon>
    </lineage>
</organism>
<dbReference type="SMART" id="SM00342">
    <property type="entry name" value="HTH_ARAC"/>
    <property type="match status" value="1"/>
</dbReference>
<dbReference type="Pfam" id="PF01965">
    <property type="entry name" value="DJ-1_PfpI"/>
    <property type="match status" value="1"/>
</dbReference>